<gene>
    <name evidence="3" type="ORF">NE237_018242</name>
</gene>
<protein>
    <recommendedName>
        <fullName evidence="5">IST1 homolog</fullName>
    </recommendedName>
</protein>
<comment type="caution">
    <text evidence="3">The sequence shown here is derived from an EMBL/GenBank/DDBJ whole genome shotgun (WGS) entry which is preliminary data.</text>
</comment>
<dbReference type="InterPro" id="IPR005061">
    <property type="entry name" value="Ist1"/>
</dbReference>
<evidence type="ECO:0000313" key="4">
    <source>
        <dbReference type="Proteomes" id="UP001141806"/>
    </source>
</evidence>
<evidence type="ECO:0000256" key="1">
    <source>
        <dbReference type="ARBA" id="ARBA00005536"/>
    </source>
</evidence>
<dbReference type="EMBL" id="JAMYWD010000007">
    <property type="protein sequence ID" value="KAJ4966393.1"/>
    <property type="molecule type" value="Genomic_DNA"/>
</dbReference>
<feature type="compositionally biased region" description="Basic and acidic residues" evidence="2">
    <location>
        <begin position="325"/>
        <end position="334"/>
    </location>
</feature>
<organism evidence="3 4">
    <name type="scientific">Protea cynaroides</name>
    <dbReference type="NCBI Taxonomy" id="273540"/>
    <lineage>
        <taxon>Eukaryota</taxon>
        <taxon>Viridiplantae</taxon>
        <taxon>Streptophyta</taxon>
        <taxon>Embryophyta</taxon>
        <taxon>Tracheophyta</taxon>
        <taxon>Spermatophyta</taxon>
        <taxon>Magnoliopsida</taxon>
        <taxon>Proteales</taxon>
        <taxon>Proteaceae</taxon>
        <taxon>Protea</taxon>
    </lineage>
</organism>
<dbReference type="PANTHER" id="PTHR12161:SF5">
    <property type="entry name" value="IST1 HOMOLOG"/>
    <property type="match status" value="1"/>
</dbReference>
<sequence>MRSLQLHHPNHWPYYDPIYTYFLKLNWFWISGLTMSIDSFFNKGFKGAKCKTLLKLTIPRIKLLRNRREIQIKQMRKDIAKLLQTGQEATARIRVEHIVREENMMAAQEIIELFCELITVRLPIIETQRECPLDLKEAISSVCFAAPRCADLPELQQVQMLFASKYGKEFVSAATELMPDCGVNRQLIQLLSIHAPPAEAKLKLLKEIAEEHEIDWDPSGSESEFFKLPEDLLNGPTRFDSGSKLPLPKEKHDESLHSAPAQARDEHSDPDTGFDQLDLPEVPKVSLRPSADAGVTLESVPPPFPSAPDSESDHGVKRYSGANENHLKGSHSEPDEVAQEPLAASPCEPANLAGARGEKQFLPFIAPPSLSAASFSVSEKNPVPLSKTKSEASDNNPVPLSKMKSEANVDLQDVLAAAQAAAETAEHAAAAARSAASLAQLRITELIKKSNDQERKDVIQTDDTDNLDRLASMKVPQFEHQQSFGDTNVFSSYLQDPLPGHRPDWGSEMENPTSYDTPEDICEQPLSSGQVLEHGMTHQPKRLPSMEDDPYFSYPNLFNSQESNHGSGSYSSTGNSESRHKHD</sequence>
<dbReference type="PANTHER" id="PTHR12161">
    <property type="entry name" value="IST1 FAMILY MEMBER"/>
    <property type="match status" value="1"/>
</dbReference>
<dbReference type="Proteomes" id="UP001141806">
    <property type="component" value="Unassembled WGS sequence"/>
</dbReference>
<feature type="region of interest" description="Disordered" evidence="2">
    <location>
        <begin position="373"/>
        <end position="401"/>
    </location>
</feature>
<feature type="compositionally biased region" description="Low complexity" evidence="2">
    <location>
        <begin position="560"/>
        <end position="576"/>
    </location>
</feature>
<evidence type="ECO:0000313" key="3">
    <source>
        <dbReference type="EMBL" id="KAJ4966393.1"/>
    </source>
</evidence>
<dbReference type="Pfam" id="PF03398">
    <property type="entry name" value="Ist1"/>
    <property type="match status" value="1"/>
</dbReference>
<evidence type="ECO:0008006" key="5">
    <source>
        <dbReference type="Google" id="ProtNLM"/>
    </source>
</evidence>
<dbReference type="Gene3D" id="1.20.1260.60">
    <property type="entry name" value="Vacuolar protein sorting-associated protein Ist1"/>
    <property type="match status" value="1"/>
</dbReference>
<reference evidence="3" key="1">
    <citation type="journal article" date="2023" name="Plant J.">
        <title>The genome of the king protea, Protea cynaroides.</title>
        <authorList>
            <person name="Chang J."/>
            <person name="Duong T.A."/>
            <person name="Schoeman C."/>
            <person name="Ma X."/>
            <person name="Roodt D."/>
            <person name="Barker N."/>
            <person name="Li Z."/>
            <person name="Van de Peer Y."/>
            <person name="Mizrachi E."/>
        </authorList>
    </citation>
    <scope>NUCLEOTIDE SEQUENCE</scope>
    <source>
        <tissue evidence="3">Young leaves</tissue>
    </source>
</reference>
<dbReference type="AlphaFoldDB" id="A0A9Q0K9J5"/>
<comment type="similarity">
    <text evidence="1">Belongs to the IST1 family.</text>
</comment>
<accession>A0A9Q0K9J5</accession>
<dbReference type="FunFam" id="1.20.1260.60:FF:000003">
    <property type="entry name" value="IST1-like protein isoform A"/>
    <property type="match status" value="1"/>
</dbReference>
<name>A0A9Q0K9J5_9MAGN</name>
<feature type="region of interest" description="Disordered" evidence="2">
    <location>
        <begin position="489"/>
        <end position="583"/>
    </location>
</feature>
<feature type="region of interest" description="Disordered" evidence="2">
    <location>
        <begin position="237"/>
        <end position="278"/>
    </location>
</feature>
<feature type="region of interest" description="Disordered" evidence="2">
    <location>
        <begin position="294"/>
        <end position="342"/>
    </location>
</feature>
<dbReference type="InterPro" id="IPR042277">
    <property type="entry name" value="IST1-like"/>
</dbReference>
<proteinExistence type="inferred from homology"/>
<evidence type="ECO:0000256" key="2">
    <source>
        <dbReference type="SAM" id="MobiDB-lite"/>
    </source>
</evidence>
<feature type="compositionally biased region" description="Basic and acidic residues" evidence="2">
    <location>
        <begin position="247"/>
        <end position="256"/>
    </location>
</feature>
<dbReference type="OrthoDB" id="29853at2759"/>
<keyword evidence="4" id="KW-1185">Reference proteome</keyword>
<dbReference type="GO" id="GO:0015031">
    <property type="term" value="P:protein transport"/>
    <property type="evidence" value="ECO:0007669"/>
    <property type="project" value="InterPro"/>
</dbReference>